<dbReference type="SUPFAM" id="SSF55447">
    <property type="entry name" value="CO dehydrogenase flavoprotein C-terminal domain-like"/>
    <property type="match status" value="1"/>
</dbReference>
<keyword evidence="2" id="KW-0274">FAD</keyword>
<keyword evidence="6" id="KW-1185">Reference proteome</keyword>
<dbReference type="InterPro" id="IPR036318">
    <property type="entry name" value="FAD-bd_PCMH-like_sf"/>
</dbReference>
<dbReference type="PANTHER" id="PTHR42659:SF2">
    <property type="entry name" value="XANTHINE DEHYDROGENASE SUBUNIT C-RELATED"/>
    <property type="match status" value="1"/>
</dbReference>
<evidence type="ECO:0000313" key="5">
    <source>
        <dbReference type="EMBL" id="MCV3271859.1"/>
    </source>
</evidence>
<dbReference type="Gene3D" id="3.30.43.10">
    <property type="entry name" value="Uridine Diphospho-n-acetylenolpyruvylglucosamine Reductase, domain 2"/>
    <property type="match status" value="1"/>
</dbReference>
<evidence type="ECO:0000256" key="2">
    <source>
        <dbReference type="ARBA" id="ARBA00022827"/>
    </source>
</evidence>
<dbReference type="SUPFAM" id="SSF56176">
    <property type="entry name" value="FAD-binding/transporter-associated domain-like"/>
    <property type="match status" value="1"/>
</dbReference>
<dbReference type="EMBL" id="JALIEB010000005">
    <property type="protein sequence ID" value="MCV3271859.1"/>
    <property type="molecule type" value="Genomic_DNA"/>
</dbReference>
<evidence type="ECO:0000259" key="4">
    <source>
        <dbReference type="PROSITE" id="PS51387"/>
    </source>
</evidence>
<dbReference type="InterPro" id="IPR016166">
    <property type="entry name" value="FAD-bd_PCMH"/>
</dbReference>
<dbReference type="InterPro" id="IPR051312">
    <property type="entry name" value="Diverse_Substr_Oxidored"/>
</dbReference>
<dbReference type="Pfam" id="PF00941">
    <property type="entry name" value="FAD_binding_5"/>
    <property type="match status" value="1"/>
</dbReference>
<dbReference type="Proteomes" id="UP001208690">
    <property type="component" value="Unassembled WGS sequence"/>
</dbReference>
<dbReference type="RefSeq" id="WP_263844176.1">
    <property type="nucleotide sequence ID" value="NZ_JALIEB010000005.1"/>
</dbReference>
<comment type="caution">
    <text evidence="5">The sequence shown here is derived from an EMBL/GenBank/DDBJ whole genome shotgun (WGS) entry which is preliminary data.</text>
</comment>
<evidence type="ECO:0000313" key="6">
    <source>
        <dbReference type="Proteomes" id="UP001208690"/>
    </source>
</evidence>
<feature type="domain" description="FAD-binding PCMH-type" evidence="4">
    <location>
        <begin position="1"/>
        <end position="176"/>
    </location>
</feature>
<dbReference type="InterPro" id="IPR002346">
    <property type="entry name" value="Mopterin_DH_FAD-bd"/>
</dbReference>
<reference evidence="5 6" key="1">
    <citation type="submission" date="2022-04" db="EMBL/GenBank/DDBJ databases">
        <title>Roseobacter sp. WL0113 is a bacterium isolated from neritic sediment.</title>
        <authorList>
            <person name="Wang L."/>
            <person name="He W."/>
            <person name="Zhang D.-F."/>
        </authorList>
    </citation>
    <scope>NUCLEOTIDE SEQUENCE [LARGE SCALE GENOMIC DNA]</scope>
    <source>
        <strain evidence="5 6">WL0113</strain>
    </source>
</reference>
<proteinExistence type="predicted"/>
<dbReference type="InterPro" id="IPR016169">
    <property type="entry name" value="FAD-bd_PCMH_sub2"/>
</dbReference>
<dbReference type="SMART" id="SM01092">
    <property type="entry name" value="CO_deh_flav_C"/>
    <property type="match status" value="1"/>
</dbReference>
<protein>
    <submittedName>
        <fullName evidence="5">Xanthine dehydrogenase family protein subunit M</fullName>
    </submittedName>
</protein>
<sequence length="286" mass="30634">MKPAAFEYHRPDDLPSALALLRAHEDASVLAGGQSLVPMMNYRLAQPDHLVDINRIDELDFIRAESAVIVIGALARHRTIQSSPLIAERLPMVAHAYEWIAHAAVRNRGTLCGNLCHADPASEMPALMQVLEAEMVLARADGTRRVPAVEFFTGTYETARAAGEMLTEVRIPTPPAGSGWGFEEVSMRKGDFAWAAVGCQLRIDNGALVDVRMAAAGVGDCALRLRGIEAALEGEPPSADLFAQAAHDAAEALDPPDTAAVSADYRRDLVRALAPRALTAAVARAE</sequence>
<dbReference type="InterPro" id="IPR016167">
    <property type="entry name" value="FAD-bd_PCMH_sub1"/>
</dbReference>
<organism evidence="5 6">
    <name type="scientific">Roseobacter sinensis</name>
    <dbReference type="NCBI Taxonomy" id="2931391"/>
    <lineage>
        <taxon>Bacteria</taxon>
        <taxon>Pseudomonadati</taxon>
        <taxon>Pseudomonadota</taxon>
        <taxon>Alphaproteobacteria</taxon>
        <taxon>Rhodobacterales</taxon>
        <taxon>Roseobacteraceae</taxon>
        <taxon>Roseobacter</taxon>
    </lineage>
</organism>
<dbReference type="InterPro" id="IPR036683">
    <property type="entry name" value="CO_DH_flav_C_dom_sf"/>
</dbReference>
<dbReference type="PANTHER" id="PTHR42659">
    <property type="entry name" value="XANTHINE DEHYDROGENASE SUBUNIT C-RELATED"/>
    <property type="match status" value="1"/>
</dbReference>
<name>A0ABT3BFJ0_9RHOB</name>
<evidence type="ECO:0000256" key="1">
    <source>
        <dbReference type="ARBA" id="ARBA00022630"/>
    </source>
</evidence>
<dbReference type="InterPro" id="IPR005107">
    <property type="entry name" value="CO_DH_flav_C"/>
</dbReference>
<accession>A0ABT3BFJ0</accession>
<gene>
    <name evidence="5" type="ORF">MUB52_10505</name>
</gene>
<dbReference type="Gene3D" id="3.30.465.10">
    <property type="match status" value="1"/>
</dbReference>
<dbReference type="PROSITE" id="PS51387">
    <property type="entry name" value="FAD_PCMH"/>
    <property type="match status" value="1"/>
</dbReference>
<keyword evidence="3" id="KW-0560">Oxidoreductase</keyword>
<dbReference type="Gene3D" id="3.30.390.50">
    <property type="entry name" value="CO dehydrogenase flavoprotein, C-terminal domain"/>
    <property type="match status" value="1"/>
</dbReference>
<keyword evidence="1" id="KW-0285">Flavoprotein</keyword>
<dbReference type="Pfam" id="PF03450">
    <property type="entry name" value="CO_deh_flav_C"/>
    <property type="match status" value="1"/>
</dbReference>
<evidence type="ECO:0000256" key="3">
    <source>
        <dbReference type="ARBA" id="ARBA00023002"/>
    </source>
</evidence>